<feature type="signal peptide" evidence="1">
    <location>
        <begin position="1"/>
        <end position="22"/>
    </location>
</feature>
<sequence>MRFIPTALAAASLVAAVSGASAHSYKVGDLEIAHPWSRATLPNAPVAGGYMTITNTGKSADRLIGGSTPAAERVEIHEMTMDGDVMKMRPVEGGLEIPAGETITLKPGGYHLMLTKPAGRLKEGDRVPLTLRFEKAGEVKVELAVDKPNAMGPGGATGVDHEAHGAMKMK</sequence>
<reference evidence="2 3" key="1">
    <citation type="submission" date="2021-04" db="EMBL/GenBank/DDBJ databases">
        <title>Whole genome sequence of Jiella sp. KSK16Y-1.</title>
        <authorList>
            <person name="Tuo L."/>
        </authorList>
    </citation>
    <scope>NUCLEOTIDE SEQUENCE [LARGE SCALE GENOMIC DNA]</scope>
    <source>
        <strain evidence="2 3">KSK16Y-1</strain>
    </source>
</reference>
<dbReference type="Pfam" id="PF04314">
    <property type="entry name" value="PCuAC"/>
    <property type="match status" value="1"/>
</dbReference>
<feature type="chain" id="PRO_5046503230" evidence="1">
    <location>
        <begin position="23"/>
        <end position="170"/>
    </location>
</feature>
<dbReference type="PANTHER" id="PTHR36302:SF1">
    <property type="entry name" value="COPPER CHAPERONE PCU(A)C"/>
    <property type="match status" value="1"/>
</dbReference>
<proteinExistence type="predicted"/>
<dbReference type="RefSeq" id="WP_209594086.1">
    <property type="nucleotide sequence ID" value="NZ_JAGJCF010000004.1"/>
</dbReference>
<keyword evidence="3" id="KW-1185">Reference proteome</keyword>
<evidence type="ECO:0000256" key="1">
    <source>
        <dbReference type="SAM" id="SignalP"/>
    </source>
</evidence>
<protein>
    <submittedName>
        <fullName evidence="2">Copper chaperone PCu(A)C</fullName>
    </submittedName>
</protein>
<dbReference type="Gene3D" id="2.60.40.1890">
    <property type="entry name" value="PCu(A)C copper chaperone"/>
    <property type="match status" value="1"/>
</dbReference>
<dbReference type="EMBL" id="JAGJCF010000004">
    <property type="protein sequence ID" value="MBP0615682.1"/>
    <property type="molecule type" value="Genomic_DNA"/>
</dbReference>
<name>A0ABS4BGL1_9HYPH</name>
<evidence type="ECO:0000313" key="2">
    <source>
        <dbReference type="EMBL" id="MBP0615682.1"/>
    </source>
</evidence>
<dbReference type="SUPFAM" id="SSF110087">
    <property type="entry name" value="DR1885-like metal-binding protein"/>
    <property type="match status" value="1"/>
</dbReference>
<dbReference type="InterPro" id="IPR036182">
    <property type="entry name" value="PCuAC_sf"/>
</dbReference>
<dbReference type="Proteomes" id="UP000678276">
    <property type="component" value="Unassembled WGS sequence"/>
</dbReference>
<dbReference type="PANTHER" id="PTHR36302">
    <property type="entry name" value="BLR7088 PROTEIN"/>
    <property type="match status" value="1"/>
</dbReference>
<evidence type="ECO:0000313" key="3">
    <source>
        <dbReference type="Proteomes" id="UP000678276"/>
    </source>
</evidence>
<keyword evidence="1" id="KW-0732">Signal</keyword>
<comment type="caution">
    <text evidence="2">The sequence shown here is derived from an EMBL/GenBank/DDBJ whole genome shotgun (WGS) entry which is preliminary data.</text>
</comment>
<gene>
    <name evidence="2" type="ORF">J6595_08825</name>
</gene>
<dbReference type="InterPro" id="IPR007410">
    <property type="entry name" value="LpqE-like"/>
</dbReference>
<dbReference type="InterPro" id="IPR058248">
    <property type="entry name" value="Lxx211020-like"/>
</dbReference>
<accession>A0ABS4BGL1</accession>
<organism evidence="2 3">
    <name type="scientific">Jiella mangrovi</name>
    <dbReference type="NCBI Taxonomy" id="2821407"/>
    <lineage>
        <taxon>Bacteria</taxon>
        <taxon>Pseudomonadati</taxon>
        <taxon>Pseudomonadota</taxon>
        <taxon>Alphaproteobacteria</taxon>
        <taxon>Hyphomicrobiales</taxon>
        <taxon>Aurantimonadaceae</taxon>
        <taxon>Jiella</taxon>
    </lineage>
</organism>